<evidence type="ECO:0000256" key="1">
    <source>
        <dbReference type="SAM" id="MobiDB-lite"/>
    </source>
</evidence>
<proteinExistence type="predicted"/>
<protein>
    <submittedName>
        <fullName evidence="2">Uncharacterized protein</fullName>
    </submittedName>
</protein>
<organism evidence="2 3">
    <name type="scientific">Pleurodeles waltl</name>
    <name type="common">Iberian ribbed newt</name>
    <dbReference type="NCBI Taxonomy" id="8319"/>
    <lineage>
        <taxon>Eukaryota</taxon>
        <taxon>Metazoa</taxon>
        <taxon>Chordata</taxon>
        <taxon>Craniata</taxon>
        <taxon>Vertebrata</taxon>
        <taxon>Euteleostomi</taxon>
        <taxon>Amphibia</taxon>
        <taxon>Batrachia</taxon>
        <taxon>Caudata</taxon>
        <taxon>Salamandroidea</taxon>
        <taxon>Salamandridae</taxon>
        <taxon>Pleurodelinae</taxon>
        <taxon>Pleurodeles</taxon>
    </lineage>
</organism>
<sequence length="118" mass="12042">MKSGVQHNTGPGAAATPPLWRRFAVSAKQWRWLWGAGSTTAVGNPGAVPQSSTTSQQTRGGAGPQRRAAPNPAEAAGLSPVPQQSPLDAEGSNGVRSEAPASGRGPGQLGGRHLTREE</sequence>
<comment type="caution">
    <text evidence="2">The sequence shown here is derived from an EMBL/GenBank/DDBJ whole genome shotgun (WGS) entry which is preliminary data.</text>
</comment>
<feature type="region of interest" description="Disordered" evidence="1">
    <location>
        <begin position="36"/>
        <end position="118"/>
    </location>
</feature>
<name>A0AAV7NNZ7_PLEWA</name>
<reference evidence="2" key="1">
    <citation type="journal article" date="2022" name="bioRxiv">
        <title>Sequencing and chromosome-scale assembly of the giantPleurodeles waltlgenome.</title>
        <authorList>
            <person name="Brown T."/>
            <person name="Elewa A."/>
            <person name="Iarovenko S."/>
            <person name="Subramanian E."/>
            <person name="Araus A.J."/>
            <person name="Petzold A."/>
            <person name="Susuki M."/>
            <person name="Suzuki K.-i.T."/>
            <person name="Hayashi T."/>
            <person name="Toyoda A."/>
            <person name="Oliveira C."/>
            <person name="Osipova E."/>
            <person name="Leigh N.D."/>
            <person name="Simon A."/>
            <person name="Yun M.H."/>
        </authorList>
    </citation>
    <scope>NUCLEOTIDE SEQUENCE</scope>
    <source>
        <strain evidence="2">20211129_DDA</strain>
        <tissue evidence="2">Liver</tissue>
    </source>
</reference>
<feature type="compositionally biased region" description="Polar residues" evidence="1">
    <location>
        <begin position="49"/>
        <end position="59"/>
    </location>
</feature>
<accession>A0AAV7NNZ7</accession>
<evidence type="ECO:0000313" key="2">
    <source>
        <dbReference type="EMBL" id="KAJ1116695.1"/>
    </source>
</evidence>
<dbReference type="AlphaFoldDB" id="A0AAV7NNZ7"/>
<keyword evidence="3" id="KW-1185">Reference proteome</keyword>
<dbReference type="EMBL" id="JANPWB010000012">
    <property type="protein sequence ID" value="KAJ1116695.1"/>
    <property type="molecule type" value="Genomic_DNA"/>
</dbReference>
<dbReference type="Proteomes" id="UP001066276">
    <property type="component" value="Chromosome 8"/>
</dbReference>
<evidence type="ECO:0000313" key="3">
    <source>
        <dbReference type="Proteomes" id="UP001066276"/>
    </source>
</evidence>
<gene>
    <name evidence="2" type="ORF">NDU88_004901</name>
</gene>